<organism evidence="1 2">
    <name type="scientific">Botryobasidium botryosum (strain FD-172 SS1)</name>
    <dbReference type="NCBI Taxonomy" id="930990"/>
    <lineage>
        <taxon>Eukaryota</taxon>
        <taxon>Fungi</taxon>
        <taxon>Dikarya</taxon>
        <taxon>Basidiomycota</taxon>
        <taxon>Agaricomycotina</taxon>
        <taxon>Agaricomycetes</taxon>
        <taxon>Cantharellales</taxon>
        <taxon>Botryobasidiaceae</taxon>
        <taxon>Botryobasidium</taxon>
    </lineage>
</organism>
<evidence type="ECO:0008006" key="3">
    <source>
        <dbReference type="Google" id="ProtNLM"/>
    </source>
</evidence>
<dbReference type="HOGENOM" id="CLU_009123_6_0_1"/>
<dbReference type="InterPro" id="IPR012337">
    <property type="entry name" value="RNaseH-like_sf"/>
</dbReference>
<evidence type="ECO:0000313" key="2">
    <source>
        <dbReference type="Proteomes" id="UP000027195"/>
    </source>
</evidence>
<name>A0A067M1W6_BOTB1</name>
<gene>
    <name evidence="1" type="ORF">BOTBODRAFT_84963</name>
</gene>
<feature type="non-terminal residue" evidence="1">
    <location>
        <position position="210"/>
    </location>
</feature>
<feature type="non-terminal residue" evidence="1">
    <location>
        <position position="1"/>
    </location>
</feature>
<evidence type="ECO:0000313" key="1">
    <source>
        <dbReference type="EMBL" id="KDQ05812.1"/>
    </source>
</evidence>
<dbReference type="OrthoDB" id="2790258at2759"/>
<dbReference type="EMBL" id="KL198184">
    <property type="protein sequence ID" value="KDQ05812.1"/>
    <property type="molecule type" value="Genomic_DNA"/>
</dbReference>
<dbReference type="AlphaFoldDB" id="A0A067M1W6"/>
<sequence>RCFPHVINIAVTTAIEQMKAMPLSPESSAQNSQYAKILTGDLIKKVRQLVTACRASGQWREDLRNTISDGNDRGIWELRVVELLKDVDTRWSSLFLMIDQVLELYSAIGSFLSQPKHSAAIGNHTLYPAELRALNDIREFLSIPHTVQELLSAEKTPTLALAMPLYERLISMLKDLHNTLPLLSPAITASISKLEEYVLLSCKSRVYGLA</sequence>
<accession>A0A067M1W6</accession>
<dbReference type="InParanoid" id="A0A067M1W6"/>
<reference evidence="2" key="1">
    <citation type="journal article" date="2014" name="Proc. Natl. Acad. Sci. U.S.A.">
        <title>Extensive sampling of basidiomycete genomes demonstrates inadequacy of the white-rot/brown-rot paradigm for wood decay fungi.</title>
        <authorList>
            <person name="Riley R."/>
            <person name="Salamov A.A."/>
            <person name="Brown D.W."/>
            <person name="Nagy L.G."/>
            <person name="Floudas D."/>
            <person name="Held B.W."/>
            <person name="Levasseur A."/>
            <person name="Lombard V."/>
            <person name="Morin E."/>
            <person name="Otillar R."/>
            <person name="Lindquist E.A."/>
            <person name="Sun H."/>
            <person name="LaButti K.M."/>
            <person name="Schmutz J."/>
            <person name="Jabbour D."/>
            <person name="Luo H."/>
            <person name="Baker S.E."/>
            <person name="Pisabarro A.G."/>
            <person name="Walton J.D."/>
            <person name="Blanchette R.A."/>
            <person name="Henrissat B."/>
            <person name="Martin F."/>
            <person name="Cullen D."/>
            <person name="Hibbett D.S."/>
            <person name="Grigoriev I.V."/>
        </authorList>
    </citation>
    <scope>NUCLEOTIDE SEQUENCE [LARGE SCALE GENOMIC DNA]</scope>
    <source>
        <strain evidence="2">FD-172 SS1</strain>
    </source>
</reference>
<protein>
    <recommendedName>
        <fullName evidence="3">hAT-like transposase RNase-H fold domain-containing protein</fullName>
    </recommendedName>
</protein>
<keyword evidence="2" id="KW-1185">Reference proteome</keyword>
<proteinExistence type="predicted"/>
<dbReference type="SUPFAM" id="SSF53098">
    <property type="entry name" value="Ribonuclease H-like"/>
    <property type="match status" value="1"/>
</dbReference>
<dbReference type="Proteomes" id="UP000027195">
    <property type="component" value="Unassembled WGS sequence"/>
</dbReference>